<dbReference type="InterPro" id="IPR008030">
    <property type="entry name" value="NmrA-like"/>
</dbReference>
<dbReference type="InterPro" id="IPR036291">
    <property type="entry name" value="NAD(P)-bd_dom_sf"/>
</dbReference>
<evidence type="ECO:0000313" key="4">
    <source>
        <dbReference type="EMBL" id="RWA07888.1"/>
    </source>
</evidence>
<dbReference type="CDD" id="cd05259">
    <property type="entry name" value="PCBER_SDR_a"/>
    <property type="match status" value="1"/>
</dbReference>
<gene>
    <name evidence="4" type="ORF">EKO27_g7218</name>
</gene>
<dbReference type="PANTHER" id="PTHR47706">
    <property type="entry name" value="NMRA-LIKE FAMILY PROTEIN"/>
    <property type="match status" value="1"/>
</dbReference>
<reference evidence="4 5" key="1">
    <citation type="submission" date="2018-12" db="EMBL/GenBank/DDBJ databases">
        <title>Draft genome sequence of Xylaria grammica IHI A82.</title>
        <authorList>
            <person name="Buettner E."/>
            <person name="Kellner H."/>
        </authorList>
    </citation>
    <scope>NUCLEOTIDE SEQUENCE [LARGE SCALE GENOMIC DNA]</scope>
    <source>
        <strain evidence="4 5">IHI A82</strain>
    </source>
</reference>
<evidence type="ECO:0000313" key="5">
    <source>
        <dbReference type="Proteomes" id="UP000286045"/>
    </source>
</evidence>
<evidence type="ECO:0000256" key="2">
    <source>
        <dbReference type="ARBA" id="ARBA00023002"/>
    </source>
</evidence>
<dbReference type="Pfam" id="PF05368">
    <property type="entry name" value="NmrA"/>
    <property type="match status" value="1"/>
</dbReference>
<comment type="caution">
    <text evidence="4">The sequence shown here is derived from an EMBL/GenBank/DDBJ whole genome shotgun (WGS) entry which is preliminary data.</text>
</comment>
<dbReference type="Proteomes" id="UP000286045">
    <property type="component" value="Unassembled WGS sequence"/>
</dbReference>
<dbReference type="EMBL" id="RYZI01000231">
    <property type="protein sequence ID" value="RWA07888.1"/>
    <property type="molecule type" value="Genomic_DNA"/>
</dbReference>
<sequence length="299" mass="31798">MPDIHTVAIAGASGTLGPYVFKALVDAGFQVTVLTRSNNPGAYDPGVKVFEVDFASVESLTTVLKGIDAVVSTVGATAIDNQNVLIDAAVAAGVKRFIPSEFGSVTTNPQLAGYPFYSSMTKIRKYLQEKAAAGELTWTVLASGAFLHFLLNTPVLLDYANHKAALLDGGDNRISSTSLPMIGAAIASILKNLDATKDRVVFISEVILTQNQLLAVAKELRPEIRWETSEIQTSVLLKESLEQLGSGHVSAAVMMNLVRATALAGDTYGGAYDVTDNELLGIKELTVEELKKLVAEKLV</sequence>
<dbReference type="InterPro" id="IPR051609">
    <property type="entry name" value="NmrA/Isoflavone_reductase-like"/>
</dbReference>
<dbReference type="AlphaFoldDB" id="A0A439D0G0"/>
<accession>A0A439D0G0</accession>
<dbReference type="STRING" id="363999.A0A439D0G0"/>
<evidence type="ECO:0000256" key="1">
    <source>
        <dbReference type="ARBA" id="ARBA00022857"/>
    </source>
</evidence>
<name>A0A439D0G0_9PEZI</name>
<evidence type="ECO:0000259" key="3">
    <source>
        <dbReference type="Pfam" id="PF05368"/>
    </source>
</evidence>
<dbReference type="GO" id="GO:0016491">
    <property type="term" value="F:oxidoreductase activity"/>
    <property type="evidence" value="ECO:0007669"/>
    <property type="project" value="UniProtKB-KW"/>
</dbReference>
<dbReference type="Gene3D" id="3.40.50.720">
    <property type="entry name" value="NAD(P)-binding Rossmann-like Domain"/>
    <property type="match status" value="1"/>
</dbReference>
<dbReference type="PANTHER" id="PTHR47706:SF1">
    <property type="entry name" value="CIPA-LIKE, PUTATIVE (AFU_ORTHOLOGUE AFUA_1G12460)-RELATED"/>
    <property type="match status" value="1"/>
</dbReference>
<proteinExistence type="predicted"/>
<organism evidence="4 5">
    <name type="scientific">Xylaria grammica</name>
    <dbReference type="NCBI Taxonomy" id="363999"/>
    <lineage>
        <taxon>Eukaryota</taxon>
        <taxon>Fungi</taxon>
        <taxon>Dikarya</taxon>
        <taxon>Ascomycota</taxon>
        <taxon>Pezizomycotina</taxon>
        <taxon>Sordariomycetes</taxon>
        <taxon>Xylariomycetidae</taxon>
        <taxon>Xylariales</taxon>
        <taxon>Xylariaceae</taxon>
        <taxon>Xylaria</taxon>
    </lineage>
</organism>
<protein>
    <recommendedName>
        <fullName evidence="3">NmrA-like domain-containing protein</fullName>
    </recommendedName>
</protein>
<keyword evidence="1" id="KW-0521">NADP</keyword>
<dbReference type="SUPFAM" id="SSF51735">
    <property type="entry name" value="NAD(P)-binding Rossmann-fold domains"/>
    <property type="match status" value="1"/>
</dbReference>
<keyword evidence="2" id="KW-0560">Oxidoreductase</keyword>
<dbReference type="InterPro" id="IPR045312">
    <property type="entry name" value="PCBER-like"/>
</dbReference>
<keyword evidence="5" id="KW-1185">Reference proteome</keyword>
<feature type="domain" description="NmrA-like" evidence="3">
    <location>
        <begin position="5"/>
        <end position="217"/>
    </location>
</feature>